<proteinExistence type="predicted"/>
<gene>
    <name evidence="1" type="ORF">H257_15404</name>
</gene>
<dbReference type="RefSeq" id="XP_009841817.1">
    <property type="nucleotide sequence ID" value="XM_009843515.1"/>
</dbReference>
<accession>W4FQA2</accession>
<sequence length="100" mass="10710">MHPLPTVLRLDHLKQPIAGVSPTVTTAPVPTFLTKRPAMCFKQPHGFLVRDSRTLTDLTSGGFTFEMVPGSHAVALALKLAEMFGRFLAAPSAGQVSRPA</sequence>
<dbReference type="GeneID" id="20817400"/>
<dbReference type="AlphaFoldDB" id="W4FQA2"/>
<organism evidence="1">
    <name type="scientific">Aphanomyces astaci</name>
    <name type="common">Crayfish plague agent</name>
    <dbReference type="NCBI Taxonomy" id="112090"/>
    <lineage>
        <taxon>Eukaryota</taxon>
        <taxon>Sar</taxon>
        <taxon>Stramenopiles</taxon>
        <taxon>Oomycota</taxon>
        <taxon>Saprolegniomycetes</taxon>
        <taxon>Saprolegniales</taxon>
        <taxon>Verrucalvaceae</taxon>
        <taxon>Aphanomyces</taxon>
    </lineage>
</organism>
<evidence type="ECO:0000313" key="1">
    <source>
        <dbReference type="EMBL" id="ETV68863.1"/>
    </source>
</evidence>
<protein>
    <submittedName>
        <fullName evidence="1">Uncharacterized protein</fullName>
    </submittedName>
</protein>
<reference evidence="1" key="1">
    <citation type="submission" date="2013-12" db="EMBL/GenBank/DDBJ databases">
        <title>The Genome Sequence of Aphanomyces astaci APO3.</title>
        <authorList>
            <consortium name="The Broad Institute Genomics Platform"/>
            <person name="Russ C."/>
            <person name="Tyler B."/>
            <person name="van West P."/>
            <person name="Dieguez-Uribeondo J."/>
            <person name="Young S.K."/>
            <person name="Zeng Q."/>
            <person name="Gargeya S."/>
            <person name="Fitzgerald M."/>
            <person name="Abouelleil A."/>
            <person name="Alvarado L."/>
            <person name="Chapman S.B."/>
            <person name="Gainer-Dewar J."/>
            <person name="Goldberg J."/>
            <person name="Griggs A."/>
            <person name="Gujja S."/>
            <person name="Hansen M."/>
            <person name="Howarth C."/>
            <person name="Imamovic A."/>
            <person name="Ireland A."/>
            <person name="Larimer J."/>
            <person name="McCowan C."/>
            <person name="Murphy C."/>
            <person name="Pearson M."/>
            <person name="Poon T.W."/>
            <person name="Priest M."/>
            <person name="Roberts A."/>
            <person name="Saif S."/>
            <person name="Shea T."/>
            <person name="Sykes S."/>
            <person name="Wortman J."/>
            <person name="Nusbaum C."/>
            <person name="Birren B."/>
        </authorList>
    </citation>
    <scope>NUCLEOTIDE SEQUENCE [LARGE SCALE GENOMIC DNA]</scope>
    <source>
        <strain evidence="1">APO3</strain>
    </source>
</reference>
<dbReference type="EMBL" id="KI913182">
    <property type="protein sequence ID" value="ETV68863.1"/>
    <property type="molecule type" value="Genomic_DNA"/>
</dbReference>
<dbReference type="VEuPathDB" id="FungiDB:H257_15404"/>
<name>W4FQA2_APHAT</name>